<feature type="chain" id="PRO_5002654885" description="DUF560 domain-containing protein" evidence="1">
    <location>
        <begin position="28"/>
        <end position="459"/>
    </location>
</feature>
<comment type="caution">
    <text evidence="2">The sequence shown here is derived from an EMBL/GenBank/DDBJ whole genome shotgun (WGS) entry which is preliminary data.</text>
</comment>
<gene>
    <name evidence="2" type="ORF">SSE37_14063</name>
</gene>
<keyword evidence="3" id="KW-1185">Reference proteome</keyword>
<dbReference type="AlphaFoldDB" id="A3K5B6"/>
<protein>
    <recommendedName>
        <fullName evidence="4">DUF560 domain-containing protein</fullName>
    </recommendedName>
</protein>
<dbReference type="InterPro" id="IPR011990">
    <property type="entry name" value="TPR-like_helical_dom_sf"/>
</dbReference>
<feature type="signal peptide" evidence="1">
    <location>
        <begin position="1"/>
        <end position="27"/>
    </location>
</feature>
<dbReference type="EMBL" id="AAYA01000008">
    <property type="protein sequence ID" value="EBA07717.1"/>
    <property type="molecule type" value="Genomic_DNA"/>
</dbReference>
<name>A3K5B6_SAGS3</name>
<organism evidence="2 3">
    <name type="scientific">Sagittula stellata (strain ATCC 700073 / DSM 11524 / E-37)</name>
    <dbReference type="NCBI Taxonomy" id="388399"/>
    <lineage>
        <taxon>Bacteria</taxon>
        <taxon>Pseudomonadati</taxon>
        <taxon>Pseudomonadota</taxon>
        <taxon>Alphaproteobacteria</taxon>
        <taxon>Rhodobacterales</taxon>
        <taxon>Roseobacteraceae</taxon>
        <taxon>Sagittula</taxon>
    </lineage>
</organism>
<accession>A3K5B6</accession>
<dbReference type="RefSeq" id="WP_005860162.1">
    <property type="nucleotide sequence ID" value="NZ_AAYA01000008.1"/>
</dbReference>
<dbReference type="Gene3D" id="1.25.40.10">
    <property type="entry name" value="Tetratricopeptide repeat domain"/>
    <property type="match status" value="1"/>
</dbReference>
<evidence type="ECO:0000256" key="1">
    <source>
        <dbReference type="SAM" id="SignalP"/>
    </source>
</evidence>
<evidence type="ECO:0000313" key="3">
    <source>
        <dbReference type="Proteomes" id="UP000005713"/>
    </source>
</evidence>
<evidence type="ECO:0000313" key="2">
    <source>
        <dbReference type="EMBL" id="EBA07717.1"/>
    </source>
</evidence>
<dbReference type="OrthoDB" id="7684399at2"/>
<dbReference type="eggNOG" id="COG0457">
    <property type="taxonomic scope" value="Bacteria"/>
</dbReference>
<keyword evidence="1" id="KW-0732">Signal</keyword>
<proteinExistence type="predicted"/>
<sequence>MTSLARLLCRGICALLTAVVLAVPATADTARPDALRITLDEARQAAANALMAGRAEDALILSQGVLLGAPEDKTALFIKARALRQLGNRDAAVETARMAWQTSETPRDRFYSAMMMAQMRSFAGQNGVAQLWLRRAVQLAPDDRLKEIAVEDFRHVRRITPWRFAMDLSLQPSDNLNNAPTEDTPVPGGVIKVTPPLSGLRYGAGVQMRYIKPLAPRVRLQFSGFAHGSAVRLSDEAKNVPGADAGDYSSAVLGGSVTLEGMAQDGGRLGRAQLSLRRQWQGGDPIADIARLDLGLDQRLSPTVGLGLRLGFEDVKRLDSPVGDAQRRDAGLSLTKRFAHGALTLDMGVGETFSAAYNVGRQDGSVGLSYAFAQPVAGVLPTLSFDYGVYNYDAPWIGAPNGPARQDRQRRIGVDLLLPEFDYYGFAPEVGVSFTDRKSNYNLYETRSTDMRFGLKSVF</sequence>
<dbReference type="Proteomes" id="UP000005713">
    <property type="component" value="Unassembled WGS sequence"/>
</dbReference>
<evidence type="ECO:0008006" key="4">
    <source>
        <dbReference type="Google" id="ProtNLM"/>
    </source>
</evidence>
<dbReference type="SUPFAM" id="SSF48452">
    <property type="entry name" value="TPR-like"/>
    <property type="match status" value="1"/>
</dbReference>
<reference evidence="2 3" key="1">
    <citation type="submission" date="2006-06" db="EMBL/GenBank/DDBJ databases">
        <authorList>
            <person name="Moran M.A."/>
            <person name="Ferriera S."/>
            <person name="Johnson J."/>
            <person name="Kravitz S."/>
            <person name="Beeson K."/>
            <person name="Sutton G."/>
            <person name="Rogers Y.-H."/>
            <person name="Friedman R."/>
            <person name="Frazier M."/>
            <person name="Venter J.C."/>
        </authorList>
    </citation>
    <scope>NUCLEOTIDE SEQUENCE [LARGE SCALE GENOMIC DNA]</scope>
    <source>
        <strain evidence="2 3">E-37</strain>
    </source>
</reference>